<dbReference type="EMBL" id="CP091511">
    <property type="protein sequence ID" value="UOO88957.1"/>
    <property type="molecule type" value="Genomic_DNA"/>
</dbReference>
<proteinExistence type="predicted"/>
<dbReference type="Pfam" id="PF21197">
    <property type="entry name" value="PgaA_barrel"/>
    <property type="match status" value="1"/>
</dbReference>
<evidence type="ECO:0000313" key="3">
    <source>
        <dbReference type="EMBL" id="UOO88957.1"/>
    </source>
</evidence>
<dbReference type="InterPro" id="IPR011990">
    <property type="entry name" value="TPR-like_helical_dom_sf"/>
</dbReference>
<gene>
    <name evidence="3" type="primary">pgaA</name>
    <name evidence="3" type="ORF">LVJ82_16145</name>
</gene>
<keyword evidence="1" id="KW-0732">Signal</keyword>
<sequence>MVKTSAWVLVNLLTLSALAQAEELVEAGNTVVPVNQPEQVSAEHVVEPIVIPATTVAGMYAQENYIGISDQAARSAIKAFTPQEWQYIAKAARNIGQYEQAQTYYQALSTTKTRASQQDGRLGLWLTAIDQRAQDSALTQGHAYLKQFGNDASAQDAQQYYRQVFKRDFNNASVVSDNERIKADYRAAAKQKRFAKQRELLQQYPQLFGGNDALWLDLAEQQEIIATTQTTTADNTQNLNTANERLLALLAAHPDNVELQKSGLASQLDAAVRLNRPQDGIAAYQQLQTLEPNIAVETKAMYADALLSNKQPKAALAVLASIPTEQLTDEMHDNIISAYSDMGYMSKAQASRQNWSIAPKRNDFTHNYRIPNAYATEREFWDIRLNDWDGHHRKANRMVKARLDVAPADTNALRLKGDLRRWQGFPDDALAAYDEAAYYIHPDERVGLQVNRATVFLDQGDYRSAHASIDLLPDYSASKQDLLKRLDLQAAPQLNVQSSWSDTTSPPQQQHEWSINSQLFSARSQDGHRAYVEHEVETSPYGKDTLRMQRVGVGAELNFYPTQVDIAAGHGTELNQKPYLHASVNHQFNQWFKAGLEVQKNSETTPLRALEKDVYADAAIANANFHLSADVDAGLGVSVNDLDDGNLRREAYAYVSSTLWQRDRFSLKNYSRIDWQKNRPTASAAYYNPEQAHSFSTEFTAQYRHFLDHDVQFTQQLTAGIGRYYQKNQAAEDTWLLRYGHNWDIHDAYGIGYSVGRKRSIYDGNPEYSNFIGLNASIKF</sequence>
<dbReference type="InterPro" id="IPR049003">
    <property type="entry name" value="PgaA_barrel"/>
</dbReference>
<organism evidence="3 4">
    <name type="scientific">Vitreoscilla massiliensis</name>
    <dbReference type="NCBI Taxonomy" id="1689272"/>
    <lineage>
        <taxon>Bacteria</taxon>
        <taxon>Pseudomonadati</taxon>
        <taxon>Pseudomonadota</taxon>
        <taxon>Betaproteobacteria</taxon>
        <taxon>Neisseriales</taxon>
        <taxon>Neisseriaceae</taxon>
        <taxon>Vitreoscilla</taxon>
    </lineage>
</organism>
<keyword evidence="4" id="KW-1185">Reference proteome</keyword>
<evidence type="ECO:0000256" key="1">
    <source>
        <dbReference type="SAM" id="SignalP"/>
    </source>
</evidence>
<dbReference type="Proteomes" id="UP000832011">
    <property type="component" value="Chromosome"/>
</dbReference>
<feature type="domain" description="PgaA membrane beta barrel" evidence="2">
    <location>
        <begin position="502"/>
        <end position="769"/>
    </location>
</feature>
<reference evidence="3 4" key="1">
    <citation type="journal article" date="2022" name="Res Sq">
        <title>Evolution of multicellular longitudinally dividing oral cavity symbionts (Neisseriaceae).</title>
        <authorList>
            <person name="Nyongesa S."/>
            <person name="Weber P."/>
            <person name="Bernet E."/>
            <person name="Pullido F."/>
            <person name="Nieckarz M."/>
            <person name="Delaby M."/>
            <person name="Nieves C."/>
            <person name="Viehboeck T."/>
            <person name="Krause N."/>
            <person name="Rivera-Millot A."/>
            <person name="Nakamura A."/>
            <person name="Vischer N."/>
            <person name="VanNieuwenhze M."/>
            <person name="Brun Y."/>
            <person name="Cava F."/>
            <person name="Bulgheresi S."/>
            <person name="Veyrier F."/>
        </authorList>
    </citation>
    <scope>NUCLEOTIDE SEQUENCE [LARGE SCALE GENOMIC DNA]</scope>
    <source>
        <strain evidence="3 4">SN4</strain>
    </source>
</reference>
<protein>
    <submittedName>
        <fullName evidence="3">Poly-beta-1,6 N-acetyl-D-glucosamine export porin PgaA</fullName>
    </submittedName>
</protein>
<dbReference type="RefSeq" id="WP_159061466.1">
    <property type="nucleotide sequence ID" value="NZ_CABKVG010000010.1"/>
</dbReference>
<feature type="chain" id="PRO_5045857550" evidence="1">
    <location>
        <begin position="22"/>
        <end position="780"/>
    </location>
</feature>
<evidence type="ECO:0000313" key="4">
    <source>
        <dbReference type="Proteomes" id="UP000832011"/>
    </source>
</evidence>
<feature type="signal peptide" evidence="1">
    <location>
        <begin position="1"/>
        <end position="21"/>
    </location>
</feature>
<accession>A0ABY4DZJ9</accession>
<dbReference type="SUPFAM" id="SSF48452">
    <property type="entry name" value="TPR-like"/>
    <property type="match status" value="1"/>
</dbReference>
<name>A0ABY4DZJ9_9NEIS</name>
<dbReference type="NCBIfam" id="TIGR03939">
    <property type="entry name" value="PGA_TPR_OMP"/>
    <property type="match status" value="1"/>
</dbReference>
<evidence type="ECO:0000259" key="2">
    <source>
        <dbReference type="Pfam" id="PF21197"/>
    </source>
</evidence>
<dbReference type="InterPro" id="IPR023870">
    <property type="entry name" value="PGA_export_porin_PgaA"/>
</dbReference>